<keyword evidence="8 14" id="KW-0249">Electron transport</keyword>
<keyword evidence="6 14" id="KW-0004">4Fe-4S</keyword>
<evidence type="ECO:0000256" key="2">
    <source>
        <dbReference type="ARBA" id="ARBA00011238"/>
    </source>
</evidence>
<feature type="binding site" evidence="15">
    <location>
        <position position="541"/>
    </location>
    <ligand>
        <name>[4Fe-4S] cluster</name>
        <dbReference type="ChEBI" id="CHEBI:49883"/>
        <label>1</label>
    </ligand>
</feature>
<dbReference type="InterPro" id="IPR017721">
    <property type="entry name" value="IorA"/>
</dbReference>
<keyword evidence="18" id="KW-1185">Reference proteome</keyword>
<dbReference type="Pfam" id="PF14697">
    <property type="entry name" value="Fer4_21"/>
    <property type="match status" value="1"/>
</dbReference>
<feature type="domain" description="4Fe-4S ferredoxin-type" evidence="16">
    <location>
        <begin position="556"/>
        <end position="584"/>
    </location>
</feature>
<dbReference type="GO" id="GO:0046872">
    <property type="term" value="F:metal ion binding"/>
    <property type="evidence" value="ECO:0007669"/>
    <property type="project" value="UniProtKB-UniRule"/>
</dbReference>
<feature type="binding site" evidence="15">
    <location>
        <position position="571"/>
    </location>
    <ligand>
        <name>[4Fe-4S] cluster</name>
        <dbReference type="ChEBI" id="CHEBI:49883"/>
        <label>2</label>
    </ligand>
</feature>
<dbReference type="InterPro" id="IPR009014">
    <property type="entry name" value="Transketo_C/PFOR_II"/>
</dbReference>
<feature type="binding site" evidence="15">
    <location>
        <position position="565"/>
    </location>
    <ligand>
        <name>[4Fe-4S] cluster</name>
        <dbReference type="ChEBI" id="CHEBI:49883"/>
        <label>2</label>
    </ligand>
</feature>
<dbReference type="CDD" id="cd02008">
    <property type="entry name" value="TPP_IOR_alpha"/>
    <property type="match status" value="1"/>
</dbReference>
<dbReference type="PROSITE" id="PS51379">
    <property type="entry name" value="4FE4S_FER_2"/>
    <property type="match status" value="2"/>
</dbReference>
<evidence type="ECO:0000256" key="11">
    <source>
        <dbReference type="ARBA" id="ARBA00023014"/>
    </source>
</evidence>
<dbReference type="InterPro" id="IPR045025">
    <property type="entry name" value="HACL1-like"/>
</dbReference>
<keyword evidence="9 14" id="KW-0560">Oxidoreductase</keyword>
<dbReference type="CDD" id="cd07034">
    <property type="entry name" value="TPP_PYR_PFOR_IOR-alpha_like"/>
    <property type="match status" value="1"/>
</dbReference>
<evidence type="ECO:0000256" key="7">
    <source>
        <dbReference type="ARBA" id="ARBA00022723"/>
    </source>
</evidence>
<evidence type="ECO:0000313" key="17">
    <source>
        <dbReference type="EMBL" id="TYB31594.1"/>
    </source>
</evidence>
<comment type="catalytic activity">
    <reaction evidence="13 14">
        <text>indole-3-pyruvate + 2 oxidized [2Fe-2S]-[ferredoxin] + CoA = (indol-3-yl)acetyl-CoA + 2 reduced [2Fe-2S]-[ferredoxin] + CO2 + H(+)</text>
        <dbReference type="Rhea" id="RHEA:12645"/>
        <dbReference type="Rhea" id="RHEA-COMP:10000"/>
        <dbReference type="Rhea" id="RHEA-COMP:10001"/>
        <dbReference type="ChEBI" id="CHEBI:15378"/>
        <dbReference type="ChEBI" id="CHEBI:16526"/>
        <dbReference type="ChEBI" id="CHEBI:17640"/>
        <dbReference type="ChEBI" id="CHEBI:33737"/>
        <dbReference type="ChEBI" id="CHEBI:33738"/>
        <dbReference type="ChEBI" id="CHEBI:57271"/>
        <dbReference type="ChEBI" id="CHEBI:57287"/>
        <dbReference type="EC" id="1.2.7.8"/>
    </reaction>
</comment>
<evidence type="ECO:0000256" key="9">
    <source>
        <dbReference type="ARBA" id="ARBA00023002"/>
    </source>
</evidence>
<evidence type="ECO:0000256" key="14">
    <source>
        <dbReference type="PIRNR" id="PIRNR006439"/>
    </source>
</evidence>
<dbReference type="AlphaFoldDB" id="A0A5D0MCV6"/>
<dbReference type="PANTHER" id="PTHR43710:SF5">
    <property type="entry name" value="INDOLEPYRUVATE FERREDOXIN OXIDOREDUCTASE ALPHA SUBUNIT"/>
    <property type="match status" value="1"/>
</dbReference>
<dbReference type="FunFam" id="3.40.50.970:FF:000039">
    <property type="entry name" value="Indolepyruvate oxidoreductase subunit IorA"/>
    <property type="match status" value="1"/>
</dbReference>
<dbReference type="GO" id="GO:0043805">
    <property type="term" value="F:indolepyruvate ferredoxin oxidoreductase activity"/>
    <property type="evidence" value="ECO:0007669"/>
    <property type="project" value="UniProtKB-UniRule"/>
</dbReference>
<dbReference type="SUPFAM" id="SSF52922">
    <property type="entry name" value="TK C-terminal domain-like"/>
    <property type="match status" value="1"/>
</dbReference>
<comment type="cofactor">
    <cofactor evidence="14 15">
        <name>[4Fe-4S] cluster</name>
        <dbReference type="ChEBI" id="CHEBI:49883"/>
    </cofactor>
    <text evidence="14 15">Binds 2 [4Fe-4S] clusters. In this family the first cluster has a non-standard and varying [4Fe-4S] binding motif CX(2)CX(2)CX(4-5)CP.</text>
</comment>
<dbReference type="PROSITE" id="PS00198">
    <property type="entry name" value="4FE4S_FER_1"/>
    <property type="match status" value="1"/>
</dbReference>
<evidence type="ECO:0000256" key="10">
    <source>
        <dbReference type="ARBA" id="ARBA00023004"/>
    </source>
</evidence>
<dbReference type="Proteomes" id="UP000324143">
    <property type="component" value="Unassembled WGS sequence"/>
</dbReference>
<keyword evidence="5 14" id="KW-0813">Transport</keyword>
<dbReference type="PANTHER" id="PTHR43710">
    <property type="entry name" value="2-HYDROXYACYL-COA LYASE"/>
    <property type="match status" value="1"/>
</dbReference>
<accession>A0A5D0MCV6</accession>
<feature type="binding site" evidence="15">
    <location>
        <position position="546"/>
    </location>
    <ligand>
        <name>[4Fe-4S] cluster</name>
        <dbReference type="ChEBI" id="CHEBI:49883"/>
        <label>2</label>
    </ligand>
</feature>
<evidence type="ECO:0000256" key="13">
    <source>
        <dbReference type="ARBA" id="ARBA00048332"/>
    </source>
</evidence>
<evidence type="ECO:0000256" key="8">
    <source>
        <dbReference type="ARBA" id="ARBA00022982"/>
    </source>
</evidence>
<dbReference type="NCBIfam" id="TIGR03336">
    <property type="entry name" value="IOR_alpha"/>
    <property type="match status" value="1"/>
</dbReference>
<dbReference type="InterPro" id="IPR017900">
    <property type="entry name" value="4Fe4S_Fe_S_CS"/>
</dbReference>
<dbReference type="InterPro" id="IPR029061">
    <property type="entry name" value="THDP-binding"/>
</dbReference>
<dbReference type="InterPro" id="IPR002880">
    <property type="entry name" value="Pyrv_Fd/Flavodoxin_OxRdtase_N"/>
</dbReference>
<comment type="function">
    <text evidence="1 14">Catalyzes the ferredoxin-dependent oxidative decarboxylation of arylpyruvates.</text>
</comment>
<evidence type="ECO:0000256" key="4">
    <source>
        <dbReference type="ARBA" id="ARBA00017710"/>
    </source>
</evidence>
<dbReference type="GO" id="GO:0030976">
    <property type="term" value="F:thiamine pyrophosphate binding"/>
    <property type="evidence" value="ECO:0007669"/>
    <property type="project" value="InterPro"/>
</dbReference>
<feature type="domain" description="4Fe-4S ferredoxin-type" evidence="16">
    <location>
        <begin position="526"/>
        <end position="555"/>
    </location>
</feature>
<feature type="binding site" evidence="15">
    <location>
        <position position="575"/>
    </location>
    <ligand>
        <name>[4Fe-4S] cluster</name>
        <dbReference type="ChEBI" id="CHEBI:49883"/>
        <label>1</label>
    </ligand>
</feature>
<dbReference type="Pfam" id="PF01855">
    <property type="entry name" value="POR_N"/>
    <property type="match status" value="1"/>
</dbReference>
<keyword evidence="11 14" id="KW-0411">Iron-sulfur</keyword>
<dbReference type="InterPro" id="IPR011766">
    <property type="entry name" value="TPP_enzyme_TPP-bd"/>
</dbReference>
<evidence type="ECO:0000313" key="18">
    <source>
        <dbReference type="Proteomes" id="UP000324143"/>
    </source>
</evidence>
<dbReference type="SUPFAM" id="SSF52518">
    <property type="entry name" value="Thiamin diphosphate-binding fold (THDP-binding)"/>
    <property type="match status" value="2"/>
</dbReference>
<feature type="binding site" evidence="15">
    <location>
        <position position="538"/>
    </location>
    <ligand>
        <name>[4Fe-4S] cluster</name>
        <dbReference type="ChEBI" id="CHEBI:49883"/>
        <label>1</label>
    </ligand>
</feature>
<protein>
    <recommendedName>
        <fullName evidence="4 14">Indolepyruvate oxidoreductase subunit IorA</fullName>
        <shortName evidence="14">IOR</shortName>
        <ecNumber evidence="3 14">1.2.7.8</ecNumber>
    </recommendedName>
    <alternativeName>
        <fullName evidence="12 14">Indolepyruvate ferredoxin oxidoreductase subunit alpha</fullName>
    </alternativeName>
</protein>
<keyword evidence="7 14" id="KW-0479">Metal-binding</keyword>
<dbReference type="Pfam" id="PF02775">
    <property type="entry name" value="TPP_enzyme_C"/>
    <property type="match status" value="1"/>
</dbReference>
<evidence type="ECO:0000256" key="1">
    <source>
        <dbReference type="ARBA" id="ARBA00002995"/>
    </source>
</evidence>
<dbReference type="GO" id="GO:0051539">
    <property type="term" value="F:4 iron, 4 sulfur cluster binding"/>
    <property type="evidence" value="ECO:0007669"/>
    <property type="project" value="UniProtKB-UniRule"/>
</dbReference>
<evidence type="ECO:0000259" key="16">
    <source>
        <dbReference type="PROSITE" id="PS51379"/>
    </source>
</evidence>
<dbReference type="PIRSF" id="PIRSF006439">
    <property type="entry name" value="Indolepyruvate_ferr_oxidored"/>
    <property type="match status" value="1"/>
</dbReference>
<evidence type="ECO:0000256" key="3">
    <source>
        <dbReference type="ARBA" id="ARBA00012812"/>
    </source>
</evidence>
<dbReference type="Gene3D" id="3.30.70.20">
    <property type="match status" value="1"/>
</dbReference>
<dbReference type="Gene3D" id="3.40.50.970">
    <property type="match status" value="2"/>
</dbReference>
<keyword evidence="10 14" id="KW-0408">Iron</keyword>
<evidence type="ECO:0000256" key="15">
    <source>
        <dbReference type="PIRSR" id="PIRSR006439-50"/>
    </source>
</evidence>
<dbReference type="InterPro" id="IPR017896">
    <property type="entry name" value="4Fe4S_Fe-S-bd"/>
</dbReference>
<feature type="binding site" evidence="15">
    <location>
        <position position="535"/>
    </location>
    <ligand>
        <name>[4Fe-4S] cluster</name>
        <dbReference type="ChEBI" id="CHEBI:49883"/>
        <label>1</label>
    </ligand>
</feature>
<dbReference type="EC" id="1.2.7.8" evidence="3 14"/>
<name>A0A5D0MCV6_9BACT</name>
<dbReference type="EMBL" id="VSIX01000032">
    <property type="protein sequence ID" value="TYB31594.1"/>
    <property type="molecule type" value="Genomic_DNA"/>
</dbReference>
<evidence type="ECO:0000256" key="5">
    <source>
        <dbReference type="ARBA" id="ARBA00022448"/>
    </source>
</evidence>
<gene>
    <name evidence="17" type="primary">iorA</name>
    <name evidence="17" type="ORF">FXF47_03085</name>
</gene>
<evidence type="ECO:0000256" key="12">
    <source>
        <dbReference type="ARBA" id="ARBA00030514"/>
    </source>
</evidence>
<sequence length="584" mass="64688">MKKLLSGNEAVARGFYEAGGHVATAYPGTPSTEILENMPQYGEDVYSQWSPNEKVALEVGIGSSFGGARTLVAMKHVGVNVAADPLLTLTYSGVKGGFVLVSSDDPGMHSSQNEQDNRFYAKFAKMPLLEPSDSQEAKDFVARALKISEEYDTPVMLRLTTRISHTKTLVELKEREEHNDLLGFEKNPPKYVMVPANGRKRHPIVEERTKKLKDLAENIDINKAEYNDKSIGIITSSIAYQYVKEVFPEASVLKLGMAFPFPINKVKEFAEKVEKLYVVEELEPFMEEMIKAEGIEVTGKDIIPRCGELNPKIIKNAVNKNKNEIKENKFEDVKTPIRPPVLCPGCPHRGVFYTLNKLNTVVTGDIGCYTLGVQKPLDAMDSTIAMGASIGVNIGLEKALGKEFSRKSVAVIGDSTFLHSGTTGLMDAVYNKGTNTIIILDNRITAMTGRQDNPSTGYTLMEEETKEVDFEKLAKAIGVERVKIVDSYDLNELKEVISNEIDKEEVSVIITKRPCMLIRRREYDIKTYRVDEDKCINCGLCLKVGCPAVIKNDDETKAKIVESMCTGCSVCAQVCPQDAIKLVK</sequence>
<comment type="caution">
    <text evidence="17">The sequence shown here is derived from an EMBL/GenBank/DDBJ whole genome shotgun (WGS) entry which is preliminary data.</text>
</comment>
<proteinExistence type="predicted"/>
<reference evidence="17" key="1">
    <citation type="submission" date="2019-08" db="EMBL/GenBank/DDBJ databases">
        <title>Genomic characterization of a novel candidate phylum (ARYD3) from a high temperature, high salinity tertiary oil reservoir in north central Oklahoma, USA.</title>
        <authorList>
            <person name="Youssef N.H."/>
            <person name="Yadav A."/>
            <person name="Elshahed M.S."/>
        </authorList>
    </citation>
    <scope>NUCLEOTIDE SEQUENCE [LARGE SCALE GENOMIC DNA]</scope>
    <source>
        <strain evidence="17">ARYD3</strain>
    </source>
</reference>
<feature type="binding site" evidence="15">
    <location>
        <position position="568"/>
    </location>
    <ligand>
        <name>[4Fe-4S] cluster</name>
        <dbReference type="ChEBI" id="CHEBI:49883"/>
        <label>2</label>
    </ligand>
</feature>
<organism evidence="17 18">
    <name type="scientific">Candidatus Mcinerneyibacterium aminivorans</name>
    <dbReference type="NCBI Taxonomy" id="2703815"/>
    <lineage>
        <taxon>Bacteria</taxon>
        <taxon>Candidatus Macinerneyibacteriota</taxon>
        <taxon>Candidatus Mcinerneyibacteria</taxon>
        <taxon>Candidatus Mcinerneyibacteriales</taxon>
        <taxon>Candidatus Mcinerneyibacteriaceae</taxon>
        <taxon>Candidatus Mcinerneyibacterium</taxon>
    </lineage>
</organism>
<evidence type="ECO:0000256" key="6">
    <source>
        <dbReference type="ARBA" id="ARBA00022485"/>
    </source>
</evidence>
<comment type="subunit">
    <text evidence="2">Heterodimer of the IorA and IorB subunits.</text>
</comment>